<organism evidence="1">
    <name type="scientific">Lepeophtheirus salmonis</name>
    <name type="common">Salmon louse</name>
    <name type="synonym">Caligus salmonis</name>
    <dbReference type="NCBI Taxonomy" id="72036"/>
    <lineage>
        <taxon>Eukaryota</taxon>
        <taxon>Metazoa</taxon>
        <taxon>Ecdysozoa</taxon>
        <taxon>Arthropoda</taxon>
        <taxon>Crustacea</taxon>
        <taxon>Multicrustacea</taxon>
        <taxon>Hexanauplia</taxon>
        <taxon>Copepoda</taxon>
        <taxon>Siphonostomatoida</taxon>
        <taxon>Caligidae</taxon>
        <taxon>Lepeophtheirus</taxon>
    </lineage>
</organism>
<proteinExistence type="predicted"/>
<reference evidence="1" key="1">
    <citation type="submission" date="2014-05" db="EMBL/GenBank/DDBJ databases">
        <authorList>
            <person name="Chronopoulou M."/>
        </authorList>
    </citation>
    <scope>NUCLEOTIDE SEQUENCE</scope>
    <source>
        <tissue evidence="1">Whole organism</tissue>
    </source>
</reference>
<sequence length="43" mass="5043">MLQVTTQIQIVFVHVLQNIKMHLGTDEIAIYSETDYRSVYRTS</sequence>
<name>A0A0K2UTA7_LEPSM</name>
<protein>
    <submittedName>
        <fullName evidence="1">Polycystin2like [Hydra vulgaris]</fullName>
    </submittedName>
</protein>
<dbReference type="AlphaFoldDB" id="A0A0K2UTA7"/>
<evidence type="ECO:0000313" key="1">
    <source>
        <dbReference type="EMBL" id="CDW40931.1"/>
    </source>
</evidence>
<accession>A0A0K2UTA7</accession>
<dbReference type="EMBL" id="HACA01023570">
    <property type="protein sequence ID" value="CDW40931.1"/>
    <property type="molecule type" value="Transcribed_RNA"/>
</dbReference>